<evidence type="ECO:0000313" key="1">
    <source>
        <dbReference type="EMBL" id="RKP28609.1"/>
    </source>
</evidence>
<sequence>QLPPVSKLQINPDGTEMKEQARFTFESVAWGTALSSSIILKEVFRQKGDQTFIGMLNDLRHGYVSEAAAAEFRRLSRPLACAEGIVPTELYSTRYEVEASNNMRLLRLSGGTRVYEARDGGSLSPTVKNSLLLNFLAPKKLFLKENAQVMC</sequence>
<dbReference type="PANTHER" id="PTHR47642">
    <property type="entry name" value="ATP-DEPENDENT DNA HELICASE"/>
    <property type="match status" value="1"/>
</dbReference>
<dbReference type="AlphaFoldDB" id="A0A4V1J2H8"/>
<dbReference type="Proteomes" id="UP000268321">
    <property type="component" value="Unassembled WGS sequence"/>
</dbReference>
<feature type="non-terminal residue" evidence="1">
    <location>
        <position position="151"/>
    </location>
</feature>
<name>A0A4V1J2H8_9ASCO</name>
<organism evidence="1 2">
    <name type="scientific">Metschnikowia bicuspidata</name>
    <dbReference type="NCBI Taxonomy" id="27322"/>
    <lineage>
        <taxon>Eukaryota</taxon>
        <taxon>Fungi</taxon>
        <taxon>Dikarya</taxon>
        <taxon>Ascomycota</taxon>
        <taxon>Saccharomycotina</taxon>
        <taxon>Pichiomycetes</taxon>
        <taxon>Metschnikowiaceae</taxon>
        <taxon>Metschnikowia</taxon>
    </lineage>
</organism>
<dbReference type="InterPro" id="IPR051055">
    <property type="entry name" value="PIF1_helicase"/>
</dbReference>
<dbReference type="EMBL" id="ML004778">
    <property type="protein sequence ID" value="RKP28609.1"/>
    <property type="molecule type" value="Genomic_DNA"/>
</dbReference>
<feature type="non-terminal residue" evidence="1">
    <location>
        <position position="1"/>
    </location>
</feature>
<proteinExistence type="predicted"/>
<reference evidence="2" key="1">
    <citation type="journal article" date="2018" name="Nat. Microbiol.">
        <title>Leveraging single-cell genomics to expand the fungal tree of life.</title>
        <authorList>
            <person name="Ahrendt S.R."/>
            <person name="Quandt C.A."/>
            <person name="Ciobanu D."/>
            <person name="Clum A."/>
            <person name="Salamov A."/>
            <person name="Andreopoulos B."/>
            <person name="Cheng J.F."/>
            <person name="Woyke T."/>
            <person name="Pelin A."/>
            <person name="Henrissat B."/>
            <person name="Reynolds N.K."/>
            <person name="Benny G.L."/>
            <person name="Smith M.E."/>
            <person name="James T.Y."/>
            <person name="Grigoriev I.V."/>
        </authorList>
    </citation>
    <scope>NUCLEOTIDE SEQUENCE [LARGE SCALE GENOMIC DNA]</scope>
    <source>
        <strain evidence="2">Baker2002</strain>
    </source>
</reference>
<accession>A0A4V1J2H8</accession>
<keyword evidence="2" id="KW-1185">Reference proteome</keyword>
<dbReference type="OrthoDB" id="432234at2759"/>
<dbReference type="PANTHER" id="PTHR47642:SF5">
    <property type="entry name" value="ATP-DEPENDENT DNA HELICASE"/>
    <property type="match status" value="1"/>
</dbReference>
<evidence type="ECO:0000313" key="2">
    <source>
        <dbReference type="Proteomes" id="UP000268321"/>
    </source>
</evidence>
<protein>
    <submittedName>
        <fullName evidence="1">Uncharacterized protein</fullName>
    </submittedName>
</protein>
<gene>
    <name evidence="1" type="ORF">METBISCDRAFT_6307</name>
</gene>